<evidence type="ECO:0000256" key="1">
    <source>
        <dbReference type="SAM" id="MobiDB-lite"/>
    </source>
</evidence>
<name>A0ABU3CT72_9FLAO</name>
<dbReference type="Proteomes" id="UP001248819">
    <property type="component" value="Unassembled WGS sequence"/>
</dbReference>
<proteinExistence type="predicted"/>
<reference evidence="2 3" key="1">
    <citation type="submission" date="2023-09" db="EMBL/GenBank/DDBJ databases">
        <authorList>
            <person name="Rey-Velasco X."/>
        </authorList>
    </citation>
    <scope>NUCLEOTIDE SEQUENCE [LARGE SCALE GENOMIC DNA]</scope>
    <source>
        <strain evidence="2 3">F297</strain>
    </source>
</reference>
<keyword evidence="3" id="KW-1185">Reference proteome</keyword>
<comment type="caution">
    <text evidence="2">The sequence shown here is derived from an EMBL/GenBank/DDBJ whole genome shotgun (WGS) entry which is preliminary data.</text>
</comment>
<gene>
    <name evidence="2" type="ORF">RM529_05350</name>
</gene>
<evidence type="ECO:0000313" key="3">
    <source>
        <dbReference type="Proteomes" id="UP001248819"/>
    </source>
</evidence>
<dbReference type="RefSeq" id="WP_311483720.1">
    <property type="nucleotide sequence ID" value="NZ_JAVRHP010000018.1"/>
</dbReference>
<dbReference type="EMBL" id="JAVRHP010000018">
    <property type="protein sequence ID" value="MDT0649559.1"/>
    <property type="molecule type" value="Genomic_DNA"/>
</dbReference>
<sequence length="192" mass="21769">MKSLVTILFLIFFGINFTRAQEDTISSELQSEEDLEAQNKDAAVKLVKDFFEKLHEQDTVALRKFAHPDIVMRSVAIDTAGNTTVNASAYSEFLKSIASIPRTTNFEERLHSIAVHASGELASVLTPYSVYVNEQLRHCGVNSFQLIKVGEEYKIIYLMDTRKKEGCAEFEAQERQEGETKTVIDEVPKWEN</sequence>
<accession>A0ABU3CT72</accession>
<dbReference type="InterPro" id="IPR032710">
    <property type="entry name" value="NTF2-like_dom_sf"/>
</dbReference>
<dbReference type="Gene3D" id="3.10.450.50">
    <property type="match status" value="1"/>
</dbReference>
<feature type="region of interest" description="Disordered" evidence="1">
    <location>
        <begin position="173"/>
        <end position="192"/>
    </location>
</feature>
<evidence type="ECO:0000313" key="2">
    <source>
        <dbReference type="EMBL" id="MDT0649559.1"/>
    </source>
</evidence>
<organism evidence="2 3">
    <name type="scientific">Autumnicola edwardsiae</name>
    <dbReference type="NCBI Taxonomy" id="3075594"/>
    <lineage>
        <taxon>Bacteria</taxon>
        <taxon>Pseudomonadati</taxon>
        <taxon>Bacteroidota</taxon>
        <taxon>Flavobacteriia</taxon>
        <taxon>Flavobacteriales</taxon>
        <taxon>Flavobacteriaceae</taxon>
        <taxon>Autumnicola</taxon>
    </lineage>
</organism>
<protein>
    <submittedName>
        <fullName evidence="2">Nuclear transport factor 2 family protein</fullName>
    </submittedName>
</protein>
<dbReference type="SUPFAM" id="SSF54427">
    <property type="entry name" value="NTF2-like"/>
    <property type="match status" value="1"/>
</dbReference>